<gene>
    <name evidence="1" type="ORF">PITG_21634</name>
</gene>
<sequence>MWLRYSPAERTNGCSFTRLTQRTSESSSLFTTNSKVFKASDDGTDTSVAFGLQVRLLVAAQTLLAVVAELVLGGRHCVVIVVSGWIWTGLQAAQATNWGFFDNPPDFYALGQQYPEFKQ</sequence>
<evidence type="ECO:0000313" key="1">
    <source>
        <dbReference type="EMBL" id="EEY64844.1"/>
    </source>
</evidence>
<dbReference type="VEuPathDB" id="FungiDB:PITG_21634"/>
<dbReference type="AlphaFoldDB" id="D0P4C5"/>
<evidence type="ECO:0000313" key="2">
    <source>
        <dbReference type="Proteomes" id="UP000006643"/>
    </source>
</evidence>
<dbReference type="HOGENOM" id="CLU_2066049_0_0_1"/>
<accession>D0P4C5</accession>
<dbReference type="GeneID" id="9477855"/>
<organism evidence="1 2">
    <name type="scientific">Phytophthora infestans (strain T30-4)</name>
    <name type="common">Potato late blight agent</name>
    <dbReference type="NCBI Taxonomy" id="403677"/>
    <lineage>
        <taxon>Eukaryota</taxon>
        <taxon>Sar</taxon>
        <taxon>Stramenopiles</taxon>
        <taxon>Oomycota</taxon>
        <taxon>Peronosporomycetes</taxon>
        <taxon>Peronosporales</taxon>
        <taxon>Peronosporaceae</taxon>
        <taxon>Phytophthora</taxon>
    </lineage>
</organism>
<dbReference type="KEGG" id="pif:PITG_21634"/>
<name>D0P4C5_PHYIT</name>
<keyword evidence="2" id="KW-1185">Reference proteome</keyword>
<dbReference type="InParanoid" id="D0P4C5"/>
<dbReference type="EMBL" id="DS028550">
    <property type="protein sequence ID" value="EEY64844.1"/>
    <property type="molecule type" value="Genomic_DNA"/>
</dbReference>
<dbReference type="Proteomes" id="UP000006643">
    <property type="component" value="Unassembled WGS sequence"/>
</dbReference>
<reference evidence="2" key="1">
    <citation type="journal article" date="2009" name="Nature">
        <title>Genome sequence and analysis of the Irish potato famine pathogen Phytophthora infestans.</title>
        <authorList>
            <consortium name="The Broad Institute Genome Sequencing Platform"/>
            <person name="Haas B.J."/>
            <person name="Kamoun S."/>
            <person name="Zody M.C."/>
            <person name="Jiang R.H."/>
            <person name="Handsaker R.E."/>
            <person name="Cano L.M."/>
            <person name="Grabherr M."/>
            <person name="Kodira C.D."/>
            <person name="Raffaele S."/>
            <person name="Torto-Alalibo T."/>
            <person name="Bozkurt T.O."/>
            <person name="Ah-Fong A.M."/>
            <person name="Alvarado L."/>
            <person name="Anderson V.L."/>
            <person name="Armstrong M.R."/>
            <person name="Avrova A."/>
            <person name="Baxter L."/>
            <person name="Beynon J."/>
            <person name="Boevink P.C."/>
            <person name="Bollmann S.R."/>
            <person name="Bos J.I."/>
            <person name="Bulone V."/>
            <person name="Cai G."/>
            <person name="Cakir C."/>
            <person name="Carrington J.C."/>
            <person name="Chawner M."/>
            <person name="Conti L."/>
            <person name="Costanzo S."/>
            <person name="Ewan R."/>
            <person name="Fahlgren N."/>
            <person name="Fischbach M.A."/>
            <person name="Fugelstad J."/>
            <person name="Gilroy E.M."/>
            <person name="Gnerre S."/>
            <person name="Green P.J."/>
            <person name="Grenville-Briggs L.J."/>
            <person name="Griffith J."/>
            <person name="Grunwald N.J."/>
            <person name="Horn K."/>
            <person name="Horner N.R."/>
            <person name="Hu C.H."/>
            <person name="Huitema E."/>
            <person name="Jeong D.H."/>
            <person name="Jones A.M."/>
            <person name="Jones J.D."/>
            <person name="Jones R.W."/>
            <person name="Karlsson E.K."/>
            <person name="Kunjeti S.G."/>
            <person name="Lamour K."/>
            <person name="Liu Z."/>
            <person name="Ma L."/>
            <person name="Maclean D."/>
            <person name="Chibucos M.C."/>
            <person name="McDonald H."/>
            <person name="McWalters J."/>
            <person name="Meijer H.J."/>
            <person name="Morgan W."/>
            <person name="Morris P.F."/>
            <person name="Munro C.A."/>
            <person name="O'Neill K."/>
            <person name="Ospina-Giraldo M."/>
            <person name="Pinzon A."/>
            <person name="Pritchard L."/>
            <person name="Ramsahoye B."/>
            <person name="Ren Q."/>
            <person name="Restrepo S."/>
            <person name="Roy S."/>
            <person name="Sadanandom A."/>
            <person name="Savidor A."/>
            <person name="Schornack S."/>
            <person name="Schwartz D.C."/>
            <person name="Schumann U.D."/>
            <person name="Schwessinger B."/>
            <person name="Seyer L."/>
            <person name="Sharpe T."/>
            <person name="Silvar C."/>
            <person name="Song J."/>
            <person name="Studholme D.J."/>
            <person name="Sykes S."/>
            <person name="Thines M."/>
            <person name="van de Vondervoort P.J."/>
            <person name="Phuntumart V."/>
            <person name="Wawra S."/>
            <person name="Weide R."/>
            <person name="Win J."/>
            <person name="Young C."/>
            <person name="Zhou S."/>
            <person name="Fry W."/>
            <person name="Meyers B.C."/>
            <person name="van West P."/>
            <person name="Ristaino J."/>
            <person name="Govers F."/>
            <person name="Birch P.R."/>
            <person name="Whisson S.C."/>
            <person name="Judelson H.S."/>
            <person name="Nusbaum C."/>
        </authorList>
    </citation>
    <scope>NUCLEOTIDE SEQUENCE [LARGE SCALE GENOMIC DNA]</scope>
    <source>
        <strain evidence="2">T30-4</strain>
    </source>
</reference>
<proteinExistence type="predicted"/>
<protein>
    <submittedName>
        <fullName evidence="1">Uncharacterized protein</fullName>
    </submittedName>
</protein>
<dbReference type="RefSeq" id="XP_002894849.1">
    <property type="nucleotide sequence ID" value="XM_002894803.1"/>
</dbReference>